<proteinExistence type="predicted"/>
<evidence type="ECO:0000313" key="2">
    <source>
        <dbReference type="EMBL" id="SVD36624.1"/>
    </source>
</evidence>
<reference evidence="2" key="1">
    <citation type="submission" date="2018-05" db="EMBL/GenBank/DDBJ databases">
        <authorList>
            <person name="Lanie J.A."/>
            <person name="Ng W.-L."/>
            <person name="Kazmierczak K.M."/>
            <person name="Andrzejewski T.M."/>
            <person name="Davidsen T.M."/>
            <person name="Wayne K.J."/>
            <person name="Tettelin H."/>
            <person name="Glass J.I."/>
            <person name="Rusch D."/>
            <person name="Podicherti R."/>
            <person name="Tsui H.-C.T."/>
            <person name="Winkler M.E."/>
        </authorList>
    </citation>
    <scope>NUCLEOTIDE SEQUENCE</scope>
</reference>
<sequence length="30" mass="3786">MDWPYYLYMYILVNNISIIIELFIILFEEI</sequence>
<dbReference type="EMBL" id="UINC01146095">
    <property type="protein sequence ID" value="SVD36624.1"/>
    <property type="molecule type" value="Genomic_DNA"/>
</dbReference>
<gene>
    <name evidence="2" type="ORF">METZ01_LOCUS389478</name>
</gene>
<keyword evidence="1" id="KW-1133">Transmembrane helix</keyword>
<keyword evidence="1" id="KW-0812">Transmembrane</keyword>
<keyword evidence="1" id="KW-0472">Membrane</keyword>
<protein>
    <submittedName>
        <fullName evidence="2">Uncharacterized protein</fullName>
    </submittedName>
</protein>
<name>A0A382UQU4_9ZZZZ</name>
<accession>A0A382UQU4</accession>
<feature type="transmembrane region" description="Helical" evidence="1">
    <location>
        <begin position="6"/>
        <end position="27"/>
    </location>
</feature>
<evidence type="ECO:0000256" key="1">
    <source>
        <dbReference type="SAM" id="Phobius"/>
    </source>
</evidence>
<dbReference type="AlphaFoldDB" id="A0A382UQU4"/>
<organism evidence="2">
    <name type="scientific">marine metagenome</name>
    <dbReference type="NCBI Taxonomy" id="408172"/>
    <lineage>
        <taxon>unclassified sequences</taxon>
        <taxon>metagenomes</taxon>
        <taxon>ecological metagenomes</taxon>
    </lineage>
</organism>